<dbReference type="EC" id="2.7.1.25" evidence="2 6"/>
<sequence>MENNNQTGVTVWFTGLSCAGKTTLSFAIAEELQSLNYTVEILDSTIVRQNIGKSLGFNKADRDENIRRISFLAHLLTRNRVIVLVSAISPYNQIRCEAKKRIGNFIEVYVNAPLEICEARDKKGLYQLARAKKIKEFTGIDLPYEAPLNPDVECRTDLETVAESKEKVILKMVNLGYLKPRNFSHSSAYFFDI</sequence>
<proteinExistence type="inferred from homology"/>
<dbReference type="InterPro" id="IPR027417">
    <property type="entry name" value="P-loop_NTPase"/>
</dbReference>
<organism evidence="9">
    <name type="scientific">Trichodesmium erythraeum (strain IMS101)</name>
    <dbReference type="NCBI Taxonomy" id="203124"/>
    <lineage>
        <taxon>Bacteria</taxon>
        <taxon>Bacillati</taxon>
        <taxon>Cyanobacteriota</taxon>
        <taxon>Cyanophyceae</taxon>
        <taxon>Oscillatoriophycideae</taxon>
        <taxon>Oscillatoriales</taxon>
        <taxon>Microcoleaceae</taxon>
        <taxon>Trichodesmium</taxon>
    </lineage>
</organism>
<evidence type="ECO:0000256" key="6">
    <source>
        <dbReference type="HAMAP-Rule" id="MF_00065"/>
    </source>
</evidence>
<comment type="function">
    <text evidence="6 7">Catalyzes the synthesis of activated sulfate.</text>
</comment>
<dbReference type="GO" id="GO:0070814">
    <property type="term" value="P:hydrogen sulfide biosynthetic process"/>
    <property type="evidence" value="ECO:0007669"/>
    <property type="project" value="UniProtKB-UniRule"/>
</dbReference>
<evidence type="ECO:0000256" key="1">
    <source>
        <dbReference type="ARBA" id="ARBA00001823"/>
    </source>
</evidence>
<dbReference type="Pfam" id="PF01583">
    <property type="entry name" value="APS_kinase"/>
    <property type="match status" value="1"/>
</dbReference>
<dbReference type="NCBIfam" id="TIGR00455">
    <property type="entry name" value="apsK"/>
    <property type="match status" value="1"/>
</dbReference>
<dbReference type="PANTHER" id="PTHR42700:SF1">
    <property type="entry name" value="SULFATE ADENYLYLTRANSFERASE"/>
    <property type="match status" value="1"/>
</dbReference>
<keyword evidence="3 6" id="KW-0808">Transferase</keyword>
<dbReference type="GO" id="GO:0004020">
    <property type="term" value="F:adenylylsulfate kinase activity"/>
    <property type="evidence" value="ECO:0007669"/>
    <property type="project" value="UniProtKB-UniRule"/>
</dbReference>
<comment type="pathway">
    <text evidence="6 7">Sulfur metabolism; hydrogen sulfide biosynthesis; sulfite from sulfate: step 2/3.</text>
</comment>
<dbReference type="GO" id="GO:0010134">
    <property type="term" value="P:sulfate assimilation via adenylyl sulfate reduction"/>
    <property type="evidence" value="ECO:0007669"/>
    <property type="project" value="TreeGrafter"/>
</dbReference>
<dbReference type="CDD" id="cd02027">
    <property type="entry name" value="APSK"/>
    <property type="match status" value="1"/>
</dbReference>
<keyword evidence="6 7" id="KW-0418">Kinase</keyword>
<reference evidence="9" key="1">
    <citation type="submission" date="2006-06" db="EMBL/GenBank/DDBJ databases">
        <title>Complete sequence of Trichodesmium erythraeum IMS101.</title>
        <authorList>
            <consortium name="US DOE Joint Genome Institute"/>
            <person name="Copeland A."/>
            <person name="Lucas S."/>
            <person name="Lapidus A."/>
            <person name="Barry K."/>
            <person name="Detter J.C."/>
            <person name="Glavina del Rio T."/>
            <person name="Hammon N."/>
            <person name="Israni S."/>
            <person name="Dalin E."/>
            <person name="Tice H."/>
            <person name="Pitluck S."/>
            <person name="Kiss H."/>
            <person name="Munk A.C."/>
            <person name="Brettin T."/>
            <person name="Bruce D."/>
            <person name="Han C."/>
            <person name="Tapia R."/>
            <person name="Gilna P."/>
            <person name="Schmutz J."/>
            <person name="Larimer F."/>
            <person name="Land M."/>
            <person name="Hauser L."/>
            <person name="Kyrpides N."/>
            <person name="Kim E."/>
            <person name="Richardson P."/>
        </authorList>
    </citation>
    <scope>NUCLEOTIDE SEQUENCE [LARGE SCALE GENOMIC DNA]</scope>
    <source>
        <strain evidence="9">IMS101</strain>
    </source>
</reference>
<dbReference type="AlphaFoldDB" id="Q10XN1"/>
<accession>Q10XN1</accession>
<dbReference type="RefSeq" id="WP_011613323.1">
    <property type="nucleotide sequence ID" value="NC_008312.1"/>
</dbReference>
<keyword evidence="5 6" id="KW-0067">ATP-binding</keyword>
<evidence type="ECO:0000259" key="8">
    <source>
        <dbReference type="Pfam" id="PF01583"/>
    </source>
</evidence>
<dbReference type="STRING" id="203124.Tery_3968"/>
<dbReference type="NCBIfam" id="NF003013">
    <property type="entry name" value="PRK03846.1"/>
    <property type="match status" value="1"/>
</dbReference>
<dbReference type="GO" id="GO:0004781">
    <property type="term" value="F:sulfate adenylyltransferase (ATP) activity"/>
    <property type="evidence" value="ECO:0007669"/>
    <property type="project" value="TreeGrafter"/>
</dbReference>
<feature type="domain" description="APS kinase" evidence="8">
    <location>
        <begin position="8"/>
        <end position="154"/>
    </location>
</feature>
<feature type="active site" description="Phosphoserine intermediate" evidence="6">
    <location>
        <position position="89"/>
    </location>
</feature>
<name>Q10XN1_TRIEI</name>
<evidence type="ECO:0000256" key="7">
    <source>
        <dbReference type="RuleBase" id="RU004347"/>
    </source>
</evidence>
<dbReference type="eggNOG" id="COG0529">
    <property type="taxonomic scope" value="Bacteria"/>
</dbReference>
<comment type="catalytic activity">
    <reaction evidence="1 6 7">
        <text>adenosine 5'-phosphosulfate + ATP = 3'-phosphoadenylyl sulfate + ADP + H(+)</text>
        <dbReference type="Rhea" id="RHEA:24152"/>
        <dbReference type="ChEBI" id="CHEBI:15378"/>
        <dbReference type="ChEBI" id="CHEBI:30616"/>
        <dbReference type="ChEBI" id="CHEBI:58243"/>
        <dbReference type="ChEBI" id="CHEBI:58339"/>
        <dbReference type="ChEBI" id="CHEBI:456216"/>
        <dbReference type="EC" id="2.7.1.25"/>
    </reaction>
</comment>
<dbReference type="InterPro" id="IPR050512">
    <property type="entry name" value="Sulf_AdTrans/APS_kinase"/>
</dbReference>
<keyword evidence="6" id="KW-0597">Phosphoprotein</keyword>
<protein>
    <recommendedName>
        <fullName evidence="2 6">Adenylyl-sulfate kinase</fullName>
        <ecNumber evidence="2 6">2.7.1.25</ecNumber>
    </recommendedName>
    <alternativeName>
        <fullName evidence="6">APS kinase</fullName>
    </alternativeName>
    <alternativeName>
        <fullName evidence="6">ATP adenosine-5'-phosphosulfate 3'-phosphotransferase</fullName>
    </alternativeName>
    <alternativeName>
        <fullName evidence="6">Adenosine-5'-phosphosulfate kinase</fullName>
    </alternativeName>
</protein>
<dbReference type="UniPathway" id="UPA00140">
    <property type="reaction ID" value="UER00205"/>
</dbReference>
<dbReference type="HAMAP" id="MF_00065">
    <property type="entry name" value="Adenylyl_sulf_kinase"/>
    <property type="match status" value="1"/>
</dbReference>
<dbReference type="PANTHER" id="PTHR42700">
    <property type="entry name" value="SULFATE ADENYLYLTRANSFERASE"/>
    <property type="match status" value="1"/>
</dbReference>
<comment type="similarity">
    <text evidence="6 7">Belongs to the APS kinase family.</text>
</comment>
<dbReference type="SUPFAM" id="SSF52540">
    <property type="entry name" value="P-loop containing nucleoside triphosphate hydrolases"/>
    <property type="match status" value="1"/>
</dbReference>
<gene>
    <name evidence="6" type="primary">cysC</name>
    <name evidence="9" type="ordered locus">Tery_3968</name>
</gene>
<dbReference type="EMBL" id="CP000393">
    <property type="protein sequence ID" value="ABG52993.1"/>
    <property type="molecule type" value="Genomic_DNA"/>
</dbReference>
<evidence type="ECO:0000256" key="2">
    <source>
        <dbReference type="ARBA" id="ARBA00012121"/>
    </source>
</evidence>
<evidence type="ECO:0000256" key="4">
    <source>
        <dbReference type="ARBA" id="ARBA00022741"/>
    </source>
</evidence>
<dbReference type="GO" id="GO:0005524">
    <property type="term" value="F:ATP binding"/>
    <property type="evidence" value="ECO:0007669"/>
    <property type="project" value="UniProtKB-UniRule"/>
</dbReference>
<evidence type="ECO:0000313" key="9">
    <source>
        <dbReference type="EMBL" id="ABG52993.1"/>
    </source>
</evidence>
<feature type="binding site" evidence="6">
    <location>
        <begin position="15"/>
        <end position="22"/>
    </location>
    <ligand>
        <name>ATP</name>
        <dbReference type="ChEBI" id="CHEBI:30616"/>
    </ligand>
</feature>
<dbReference type="InterPro" id="IPR002891">
    <property type="entry name" value="APS"/>
</dbReference>
<evidence type="ECO:0000256" key="5">
    <source>
        <dbReference type="ARBA" id="ARBA00022840"/>
    </source>
</evidence>
<keyword evidence="4 6" id="KW-0547">Nucleotide-binding</keyword>
<dbReference type="Gene3D" id="3.40.50.300">
    <property type="entry name" value="P-loop containing nucleotide triphosphate hydrolases"/>
    <property type="match status" value="1"/>
</dbReference>
<evidence type="ECO:0000256" key="3">
    <source>
        <dbReference type="ARBA" id="ARBA00022679"/>
    </source>
</evidence>
<dbReference type="GO" id="GO:0019379">
    <property type="term" value="P:sulfate assimilation, phosphoadenylyl sulfate reduction by phosphoadenylyl-sulfate reductase (thioredoxin)"/>
    <property type="evidence" value="ECO:0007669"/>
    <property type="project" value="TreeGrafter"/>
</dbReference>
<dbReference type="GO" id="GO:0005737">
    <property type="term" value="C:cytoplasm"/>
    <property type="evidence" value="ECO:0007669"/>
    <property type="project" value="TreeGrafter"/>
</dbReference>
<dbReference type="InterPro" id="IPR059117">
    <property type="entry name" value="APS_kinase_dom"/>
</dbReference>
<dbReference type="OrthoDB" id="9804504at2"/>
<dbReference type="KEGG" id="ter:Tery_3968"/>
<dbReference type="NCBIfam" id="NF002059">
    <property type="entry name" value="PRK00889.1"/>
    <property type="match status" value="1"/>
</dbReference>
<dbReference type="HOGENOM" id="CLU_046932_2_1_3"/>